<evidence type="ECO:0000313" key="3">
    <source>
        <dbReference type="Proteomes" id="UP000592294"/>
    </source>
</evidence>
<dbReference type="Proteomes" id="UP000592294">
    <property type="component" value="Unassembled WGS sequence"/>
</dbReference>
<protein>
    <submittedName>
        <fullName evidence="2">Uncharacterized protein</fullName>
    </submittedName>
</protein>
<feature type="signal peptide" evidence="1">
    <location>
        <begin position="1"/>
        <end position="21"/>
    </location>
</feature>
<proteinExistence type="predicted"/>
<reference evidence="2 3" key="1">
    <citation type="submission" date="2020-06" db="EMBL/GenBank/DDBJ databases">
        <title>Whole-genome sequence of Allochromatium humboldtianum DSM 21881, type strain.</title>
        <authorList>
            <person name="Kyndt J.A."/>
            <person name="Meyer T.E."/>
        </authorList>
    </citation>
    <scope>NUCLEOTIDE SEQUENCE [LARGE SCALE GENOMIC DNA]</scope>
    <source>
        <strain evidence="2 3">DSM 21881</strain>
    </source>
</reference>
<dbReference type="AlphaFoldDB" id="A0A850RL26"/>
<organism evidence="2 3">
    <name type="scientific">Allochromatium humboldtianum</name>
    <dbReference type="NCBI Taxonomy" id="504901"/>
    <lineage>
        <taxon>Bacteria</taxon>
        <taxon>Pseudomonadati</taxon>
        <taxon>Pseudomonadota</taxon>
        <taxon>Gammaproteobacteria</taxon>
        <taxon>Chromatiales</taxon>
        <taxon>Chromatiaceae</taxon>
        <taxon>Allochromatium</taxon>
    </lineage>
</organism>
<accession>A0A850RL26</accession>
<evidence type="ECO:0000313" key="2">
    <source>
        <dbReference type="EMBL" id="NVZ11580.1"/>
    </source>
</evidence>
<evidence type="ECO:0000256" key="1">
    <source>
        <dbReference type="SAM" id="SignalP"/>
    </source>
</evidence>
<name>A0A850RL26_9GAMM</name>
<keyword evidence="3" id="KW-1185">Reference proteome</keyword>
<gene>
    <name evidence="2" type="ORF">HW932_20230</name>
</gene>
<dbReference type="RefSeq" id="WP_176978272.1">
    <property type="nucleotide sequence ID" value="NZ_JABZEO010000027.1"/>
</dbReference>
<feature type="chain" id="PRO_5033035703" evidence="1">
    <location>
        <begin position="22"/>
        <end position="174"/>
    </location>
</feature>
<dbReference type="EMBL" id="JABZEO010000027">
    <property type="protein sequence ID" value="NVZ11580.1"/>
    <property type="molecule type" value="Genomic_DNA"/>
</dbReference>
<sequence length="174" mass="19268">MKKLALLLGSLCLGLSLPWSAQAGQNFTYPVDDPVFSITFPDHWETEVEDDTLTAKTPDEAIEINLWALDHEDLEGVGESLLEQAAGEVDEIIDEWIKDFKLKSSDSFELGGMTFIELTGSGVDREEGEPLIVSVDFFSPDGENLFVLMYWGEPGAENTYANDMKSIVKSIAKQ</sequence>
<keyword evidence="1" id="KW-0732">Signal</keyword>
<comment type="caution">
    <text evidence="2">The sequence shown here is derived from an EMBL/GenBank/DDBJ whole genome shotgun (WGS) entry which is preliminary data.</text>
</comment>